<evidence type="ECO:0000256" key="6">
    <source>
        <dbReference type="ARBA" id="ARBA00023136"/>
    </source>
</evidence>
<evidence type="ECO:0000256" key="1">
    <source>
        <dbReference type="ARBA" id="ARBA00004127"/>
    </source>
</evidence>
<comment type="caution">
    <text evidence="9">The sequence shown here is derived from an EMBL/GenBank/DDBJ whole genome shotgun (WGS) entry which is preliminary data.</text>
</comment>
<dbReference type="AlphaFoldDB" id="A0A1J5P6B4"/>
<keyword evidence="6 7" id="KW-0472">Membrane</keyword>
<evidence type="ECO:0000313" key="9">
    <source>
        <dbReference type="EMBL" id="OIQ66288.1"/>
    </source>
</evidence>
<dbReference type="EMBL" id="MLJW01006710">
    <property type="protein sequence ID" value="OIQ66288.1"/>
    <property type="molecule type" value="Genomic_DNA"/>
</dbReference>
<feature type="domain" description="Fatty acid hydroxylase" evidence="8">
    <location>
        <begin position="127"/>
        <end position="275"/>
    </location>
</feature>
<dbReference type="GO" id="GO:0006643">
    <property type="term" value="P:membrane lipid metabolic process"/>
    <property type="evidence" value="ECO:0007669"/>
    <property type="project" value="TreeGrafter"/>
</dbReference>
<evidence type="ECO:0000256" key="7">
    <source>
        <dbReference type="SAM" id="Phobius"/>
    </source>
</evidence>
<dbReference type="PANTHER" id="PTHR21624:SF1">
    <property type="entry name" value="ALKYLGLYCEROL MONOOXYGENASE"/>
    <property type="match status" value="1"/>
</dbReference>
<feature type="transmembrane region" description="Helical" evidence="7">
    <location>
        <begin position="79"/>
        <end position="100"/>
    </location>
</feature>
<organism evidence="9">
    <name type="scientific">mine drainage metagenome</name>
    <dbReference type="NCBI Taxonomy" id="410659"/>
    <lineage>
        <taxon>unclassified sequences</taxon>
        <taxon>metagenomes</taxon>
        <taxon>ecological metagenomes</taxon>
    </lineage>
</organism>
<name>A0A1J5P6B4_9ZZZZ</name>
<evidence type="ECO:0000256" key="4">
    <source>
        <dbReference type="ARBA" id="ARBA00023002"/>
    </source>
</evidence>
<keyword evidence="4" id="KW-0560">Oxidoreductase</keyword>
<dbReference type="Pfam" id="PF04116">
    <property type="entry name" value="FA_hydroxylase"/>
    <property type="match status" value="1"/>
</dbReference>
<keyword evidence="2 7" id="KW-0812">Transmembrane</keyword>
<dbReference type="InterPro" id="IPR051689">
    <property type="entry name" value="Sterol_desaturase/TMEM195"/>
</dbReference>
<dbReference type="GO" id="GO:0050479">
    <property type="term" value="F:glyceryl-ether monooxygenase activity"/>
    <property type="evidence" value="ECO:0007669"/>
    <property type="project" value="TreeGrafter"/>
</dbReference>
<comment type="subcellular location">
    <subcellularLocation>
        <location evidence="1">Endomembrane system</location>
        <topology evidence="1">Multi-pass membrane protein</topology>
    </subcellularLocation>
</comment>
<keyword evidence="3 7" id="KW-1133">Transmembrane helix</keyword>
<dbReference type="PANTHER" id="PTHR21624">
    <property type="entry name" value="STEROL DESATURASE-RELATED PROTEIN"/>
    <property type="match status" value="1"/>
</dbReference>
<sequence length="335" mass="38468">MDGAIHRFWLLAQAHFSGETGITLALVWATVVFAAVVTFVRASPDGWSFRDFIRHALPAEVFRHPSARADFLFWLSRRIFMPLLVIPLAISTVAAGRFAYWVLTLLIGAPAHPPAPAGPVVLIAFTVTMLIAYDLSYYLYHRLQHRIPILWELHKVHHSAQVMIGVTKDRVHPIDEIMNRWWDGLIPGLCYGVWMFFALDPVEVTIFGLNVYAIRNTILMMDFVRHTHLKLSYGRHLSLVLLSPHYHQLHHSVAERHWDKNFGLSLSIWDRMFGTLVVPEPDESFVFGLTGNEHDEYQSLYRLHFVPLRKIAERLGIARPNHHAGEAAWHLKSRS</sequence>
<feature type="transmembrane region" description="Helical" evidence="7">
    <location>
        <begin position="20"/>
        <end position="40"/>
    </location>
</feature>
<keyword evidence="5" id="KW-0443">Lipid metabolism</keyword>
<reference evidence="9" key="1">
    <citation type="submission" date="2016-10" db="EMBL/GenBank/DDBJ databases">
        <title>Sequence of Gallionella enrichment culture.</title>
        <authorList>
            <person name="Poehlein A."/>
            <person name="Muehling M."/>
            <person name="Daniel R."/>
        </authorList>
    </citation>
    <scope>NUCLEOTIDE SEQUENCE</scope>
</reference>
<dbReference type="GO" id="GO:0008610">
    <property type="term" value="P:lipid biosynthetic process"/>
    <property type="evidence" value="ECO:0007669"/>
    <property type="project" value="InterPro"/>
</dbReference>
<accession>A0A1J5P6B4</accession>
<dbReference type="GO" id="GO:0005783">
    <property type="term" value="C:endoplasmic reticulum"/>
    <property type="evidence" value="ECO:0007669"/>
    <property type="project" value="TreeGrafter"/>
</dbReference>
<evidence type="ECO:0000256" key="3">
    <source>
        <dbReference type="ARBA" id="ARBA00022989"/>
    </source>
</evidence>
<evidence type="ECO:0000256" key="2">
    <source>
        <dbReference type="ARBA" id="ARBA00022692"/>
    </source>
</evidence>
<evidence type="ECO:0000256" key="5">
    <source>
        <dbReference type="ARBA" id="ARBA00023098"/>
    </source>
</evidence>
<protein>
    <submittedName>
        <fullName evidence="9">Fatty acid hydroxylase superfamily protein</fullName>
    </submittedName>
</protein>
<proteinExistence type="predicted"/>
<evidence type="ECO:0000259" key="8">
    <source>
        <dbReference type="Pfam" id="PF04116"/>
    </source>
</evidence>
<dbReference type="InterPro" id="IPR006694">
    <property type="entry name" value="Fatty_acid_hydroxylase"/>
</dbReference>
<dbReference type="GO" id="GO:0005506">
    <property type="term" value="F:iron ion binding"/>
    <property type="evidence" value="ECO:0007669"/>
    <property type="project" value="InterPro"/>
</dbReference>
<gene>
    <name evidence="9" type="ORF">GALL_521450</name>
</gene>
<dbReference type="GO" id="GO:0016020">
    <property type="term" value="C:membrane"/>
    <property type="evidence" value="ECO:0007669"/>
    <property type="project" value="GOC"/>
</dbReference>
<feature type="transmembrane region" description="Helical" evidence="7">
    <location>
        <begin position="120"/>
        <end position="140"/>
    </location>
</feature>